<keyword evidence="7" id="KW-0460">Magnesium</keyword>
<dbReference type="GO" id="GO:0016779">
    <property type="term" value="F:nucleotidyltransferase activity"/>
    <property type="evidence" value="ECO:0007669"/>
    <property type="project" value="UniProtKB-KW"/>
</dbReference>
<dbReference type="Gene3D" id="1.10.3090.10">
    <property type="entry name" value="cca-adding enzyme, domain 2"/>
    <property type="match status" value="1"/>
</dbReference>
<dbReference type="InterPro" id="IPR032828">
    <property type="entry name" value="PolyA_RNA-bd"/>
</dbReference>
<dbReference type="InterPro" id="IPR006675">
    <property type="entry name" value="HDIG_dom"/>
</dbReference>
<proteinExistence type="inferred from homology"/>
<evidence type="ECO:0000256" key="7">
    <source>
        <dbReference type="ARBA" id="ARBA00022842"/>
    </source>
</evidence>
<keyword evidence="3" id="KW-0819">tRNA processing</keyword>
<keyword evidence="8" id="KW-0694">RNA-binding</keyword>
<feature type="domain" description="tRNA nucleotidyltransferase/poly(A) polymerase RNA and SrmB- binding" evidence="11">
    <location>
        <begin position="181"/>
        <end position="241"/>
    </location>
</feature>
<dbReference type="CDD" id="cd05398">
    <property type="entry name" value="NT_ClassII-CCAase"/>
    <property type="match status" value="1"/>
</dbReference>
<dbReference type="RefSeq" id="WP_170039577.1">
    <property type="nucleotide sequence ID" value="NZ_JABDTL010000002.1"/>
</dbReference>
<evidence type="ECO:0000256" key="2">
    <source>
        <dbReference type="ARBA" id="ARBA00022679"/>
    </source>
</evidence>
<evidence type="ECO:0000313" key="13">
    <source>
        <dbReference type="Proteomes" id="UP000582837"/>
    </source>
</evidence>
<name>A0A841GMF0_9BACT</name>
<gene>
    <name evidence="12" type="ORF">HNQ61_001578</name>
</gene>
<evidence type="ECO:0000256" key="4">
    <source>
        <dbReference type="ARBA" id="ARBA00022695"/>
    </source>
</evidence>
<comment type="caution">
    <text evidence="12">The sequence shown here is derived from an EMBL/GenBank/DDBJ whole genome shotgun (WGS) entry which is preliminary data.</text>
</comment>
<evidence type="ECO:0000256" key="6">
    <source>
        <dbReference type="ARBA" id="ARBA00022741"/>
    </source>
</evidence>
<dbReference type="GO" id="GO:0000049">
    <property type="term" value="F:tRNA binding"/>
    <property type="evidence" value="ECO:0007669"/>
    <property type="project" value="TreeGrafter"/>
</dbReference>
<reference evidence="12 13" key="1">
    <citation type="submission" date="2020-08" db="EMBL/GenBank/DDBJ databases">
        <title>Genomic Encyclopedia of Type Strains, Phase IV (KMG-IV): sequencing the most valuable type-strain genomes for metagenomic binning, comparative biology and taxonomic classification.</title>
        <authorList>
            <person name="Goeker M."/>
        </authorList>
    </citation>
    <scope>NUCLEOTIDE SEQUENCE [LARGE SCALE GENOMIC DNA]</scope>
    <source>
        <strain evidence="12 13">DSM 29007</strain>
    </source>
</reference>
<comment type="similarity">
    <text evidence="8">Belongs to the tRNA nucleotidyltransferase/poly(A) polymerase family.</text>
</comment>
<keyword evidence="5" id="KW-0479">Metal-binding</keyword>
<dbReference type="Proteomes" id="UP000582837">
    <property type="component" value="Unassembled WGS sequence"/>
</dbReference>
<protein>
    <submittedName>
        <fullName evidence="12">Putative nucleotidyltransferase with HDIG domain</fullName>
    </submittedName>
</protein>
<dbReference type="EMBL" id="JACHIA010000003">
    <property type="protein sequence ID" value="MBB6069961.1"/>
    <property type="molecule type" value="Genomic_DNA"/>
</dbReference>
<dbReference type="Pfam" id="PF12627">
    <property type="entry name" value="PolyA_pol_RNAbd"/>
    <property type="match status" value="1"/>
</dbReference>
<dbReference type="InterPro" id="IPR002646">
    <property type="entry name" value="PolA_pol_head_dom"/>
</dbReference>
<evidence type="ECO:0000256" key="5">
    <source>
        <dbReference type="ARBA" id="ARBA00022723"/>
    </source>
</evidence>
<dbReference type="SUPFAM" id="SSF81301">
    <property type="entry name" value="Nucleotidyltransferase"/>
    <property type="match status" value="1"/>
</dbReference>
<dbReference type="SUPFAM" id="SSF81891">
    <property type="entry name" value="Poly A polymerase C-terminal region-like"/>
    <property type="match status" value="1"/>
</dbReference>
<dbReference type="Pfam" id="PF01743">
    <property type="entry name" value="PolyA_pol"/>
    <property type="match status" value="1"/>
</dbReference>
<keyword evidence="13" id="KW-1185">Reference proteome</keyword>
<keyword evidence="4" id="KW-0548">Nucleotidyltransferase</keyword>
<comment type="cofactor">
    <cofactor evidence="1">
        <name>Mg(2+)</name>
        <dbReference type="ChEBI" id="CHEBI:18420"/>
    </cofactor>
</comment>
<keyword evidence="2 8" id="KW-0808">Transferase</keyword>
<organism evidence="12 13">
    <name type="scientific">Longimicrobium terrae</name>
    <dbReference type="NCBI Taxonomy" id="1639882"/>
    <lineage>
        <taxon>Bacteria</taxon>
        <taxon>Pseudomonadati</taxon>
        <taxon>Gemmatimonadota</taxon>
        <taxon>Longimicrobiia</taxon>
        <taxon>Longimicrobiales</taxon>
        <taxon>Longimicrobiaceae</taxon>
        <taxon>Longimicrobium</taxon>
    </lineage>
</organism>
<dbReference type="InterPro" id="IPR006674">
    <property type="entry name" value="HD_domain"/>
</dbReference>
<dbReference type="Gene3D" id="1.10.246.80">
    <property type="match status" value="1"/>
</dbReference>
<dbReference type="GO" id="GO:0000166">
    <property type="term" value="F:nucleotide binding"/>
    <property type="evidence" value="ECO:0007669"/>
    <property type="project" value="UniProtKB-KW"/>
</dbReference>
<evidence type="ECO:0000256" key="8">
    <source>
        <dbReference type="RuleBase" id="RU003953"/>
    </source>
</evidence>
<dbReference type="Pfam" id="PF01966">
    <property type="entry name" value="HD"/>
    <property type="match status" value="1"/>
</dbReference>
<feature type="domain" description="Poly A polymerase head" evidence="9">
    <location>
        <begin position="34"/>
        <end position="153"/>
    </location>
</feature>
<dbReference type="AlphaFoldDB" id="A0A841GMF0"/>
<evidence type="ECO:0000259" key="10">
    <source>
        <dbReference type="Pfam" id="PF01966"/>
    </source>
</evidence>
<feature type="domain" description="HD" evidence="10">
    <location>
        <begin position="256"/>
        <end position="337"/>
    </location>
</feature>
<keyword evidence="6" id="KW-0547">Nucleotide-binding</keyword>
<dbReference type="PANTHER" id="PTHR46173:SF1">
    <property type="entry name" value="CCA TRNA NUCLEOTIDYLTRANSFERASE 1, MITOCHONDRIAL"/>
    <property type="match status" value="1"/>
</dbReference>
<accession>A0A841GMF0</accession>
<dbReference type="InterPro" id="IPR050264">
    <property type="entry name" value="Bact_CCA-adding_enz_type3_sf"/>
</dbReference>
<dbReference type="Gene3D" id="3.30.460.10">
    <property type="entry name" value="Beta Polymerase, domain 2"/>
    <property type="match status" value="1"/>
</dbReference>
<dbReference type="PANTHER" id="PTHR46173">
    <property type="entry name" value="CCA TRNA NUCLEOTIDYLTRANSFERASE 1, MITOCHONDRIAL"/>
    <property type="match status" value="1"/>
</dbReference>
<dbReference type="GO" id="GO:0008033">
    <property type="term" value="P:tRNA processing"/>
    <property type="evidence" value="ECO:0007669"/>
    <property type="project" value="UniProtKB-KW"/>
</dbReference>
<evidence type="ECO:0000256" key="1">
    <source>
        <dbReference type="ARBA" id="ARBA00001946"/>
    </source>
</evidence>
<dbReference type="InterPro" id="IPR043519">
    <property type="entry name" value="NT_sf"/>
</dbReference>
<evidence type="ECO:0000259" key="11">
    <source>
        <dbReference type="Pfam" id="PF12627"/>
    </source>
</evidence>
<sequence length="453" mass="50457">MTATSDTETFPDLHPPRDVVWIARRLIDAGFDTWTVGGAVRDALTGGHPKDWDLATAARPAEMRRLFKRTVPVGIEHGTVGVLGRDGVMYEVTTFRRDVETDGRHARVIFADHVDEDLQRRDFTINAVAWHPVTHEVRDPHGGVPDLRARVLRTVGDPAERFREDRLRVLRALRFAGRFAMRIDEGTWDAARAAAPELTHLSAERVREELLKVLRQVDPPSIALRMYRDSGVLAVLLPELQACAGVPNGAGEEDVWTHTLRVVDAISPARAGLRMAALLHDAGKARTRTERDGRVTFPDHAAAGAATADAVMRRLKFSNAEIDTAVHLVAQHEAAPPADAPDPVLRRWLRRIGPRYLNDVFRLRIADLRAYGADADARRELVALWRRARREVARGTPLEIGDLAIGGTELRQLGLPPGRLYGEILRDLLERVTDDPALNERETLMGMVARRVS</sequence>
<dbReference type="GO" id="GO:0046872">
    <property type="term" value="F:metal ion binding"/>
    <property type="evidence" value="ECO:0007669"/>
    <property type="project" value="UniProtKB-KW"/>
</dbReference>
<evidence type="ECO:0000313" key="12">
    <source>
        <dbReference type="EMBL" id="MBB6069961.1"/>
    </source>
</evidence>
<evidence type="ECO:0000259" key="9">
    <source>
        <dbReference type="Pfam" id="PF01743"/>
    </source>
</evidence>
<evidence type="ECO:0000256" key="3">
    <source>
        <dbReference type="ARBA" id="ARBA00022694"/>
    </source>
</evidence>
<dbReference type="NCBIfam" id="TIGR00277">
    <property type="entry name" value="HDIG"/>
    <property type="match status" value="1"/>
</dbReference>